<evidence type="ECO:0000256" key="1">
    <source>
        <dbReference type="ARBA" id="ARBA00004370"/>
    </source>
</evidence>
<dbReference type="AlphaFoldDB" id="A0A7H1J2G1"/>
<evidence type="ECO:0000259" key="5">
    <source>
        <dbReference type="PROSITE" id="PS51123"/>
    </source>
</evidence>
<keyword evidence="4" id="KW-0732">Signal</keyword>
<evidence type="ECO:0000313" key="6">
    <source>
        <dbReference type="EMBL" id="QNT04677.1"/>
    </source>
</evidence>
<name>A0A7H1J2G1_9GAMM</name>
<evidence type="ECO:0000256" key="2">
    <source>
        <dbReference type="ARBA" id="ARBA00023136"/>
    </source>
</evidence>
<comment type="subcellular location">
    <subcellularLocation>
        <location evidence="1">Membrane</location>
    </subcellularLocation>
</comment>
<dbReference type="KEGG" id="mard:IBG28_13260"/>
<dbReference type="SUPFAM" id="SSF103088">
    <property type="entry name" value="OmpA-like"/>
    <property type="match status" value="1"/>
</dbReference>
<feature type="signal peptide" evidence="4">
    <location>
        <begin position="1"/>
        <end position="26"/>
    </location>
</feature>
<proteinExistence type="predicted"/>
<dbReference type="Proteomes" id="UP000516370">
    <property type="component" value="Chromosome"/>
</dbReference>
<dbReference type="PRINTS" id="PR01021">
    <property type="entry name" value="OMPADOMAIN"/>
</dbReference>
<dbReference type="InterPro" id="IPR006665">
    <property type="entry name" value="OmpA-like"/>
</dbReference>
<keyword evidence="2 3" id="KW-0472">Membrane</keyword>
<feature type="domain" description="OmpA-like" evidence="5">
    <location>
        <begin position="69"/>
        <end position="193"/>
    </location>
</feature>
<organism evidence="6 7">
    <name type="scientific">Marinomonas arctica</name>
    <dbReference type="NCBI Taxonomy" id="383750"/>
    <lineage>
        <taxon>Bacteria</taxon>
        <taxon>Pseudomonadati</taxon>
        <taxon>Pseudomonadota</taxon>
        <taxon>Gammaproteobacteria</taxon>
        <taxon>Oceanospirillales</taxon>
        <taxon>Oceanospirillaceae</taxon>
        <taxon>Marinomonas</taxon>
    </lineage>
</organism>
<reference evidence="6 7" key="1">
    <citation type="submission" date="2020-09" db="EMBL/GenBank/DDBJ databases">
        <title>Complete genome sequence of an Arctic sea ice bacterium Marinomonas arctica BSI20414.</title>
        <authorList>
            <person name="Liao L."/>
            <person name="Chen B."/>
        </authorList>
    </citation>
    <scope>NUCLEOTIDE SEQUENCE [LARGE SCALE GENOMIC DNA]</scope>
    <source>
        <strain evidence="6 7">BSI20414</strain>
    </source>
</reference>
<feature type="chain" id="PRO_5028835383" evidence="4">
    <location>
        <begin position="27"/>
        <end position="199"/>
    </location>
</feature>
<protein>
    <submittedName>
        <fullName evidence="6">OmpA family protein</fullName>
    </submittedName>
</protein>
<accession>A0A7H1J2G1</accession>
<dbReference type="CDD" id="cd07185">
    <property type="entry name" value="OmpA_C-like"/>
    <property type="match status" value="1"/>
</dbReference>
<evidence type="ECO:0000256" key="3">
    <source>
        <dbReference type="PROSITE-ProRule" id="PRU00473"/>
    </source>
</evidence>
<gene>
    <name evidence="6" type="ORF">IBG28_13260</name>
</gene>
<dbReference type="PROSITE" id="PS51123">
    <property type="entry name" value="OMPA_2"/>
    <property type="match status" value="1"/>
</dbReference>
<dbReference type="GO" id="GO:0016020">
    <property type="term" value="C:membrane"/>
    <property type="evidence" value="ECO:0007669"/>
    <property type="project" value="UniProtKB-SubCell"/>
</dbReference>
<sequence>MLSSVFCVRATLVVLMAAAVSGCANFASQSSGATLDCDDRYTRCAVLSEQQNKAEATVQNEEAPKVASPLIIVPPTIAPILFGFDQAKATHLEFDDAVAFLIMYPESRLTLHGYTDPIGREAYNQALSYQRAAYVRERLLMLGVSAAQISVKAHGESGLVVKEIPNTQVVSKEDLVKQYAANRRVEFEFSLPNTMASSN</sequence>
<dbReference type="Pfam" id="PF00691">
    <property type="entry name" value="OmpA"/>
    <property type="match status" value="1"/>
</dbReference>
<dbReference type="RefSeq" id="WP_111609030.1">
    <property type="nucleotide sequence ID" value="NZ_BMLJ01000012.1"/>
</dbReference>
<dbReference type="EMBL" id="CP061081">
    <property type="protein sequence ID" value="QNT04677.1"/>
    <property type="molecule type" value="Genomic_DNA"/>
</dbReference>
<dbReference type="OrthoDB" id="9782229at2"/>
<evidence type="ECO:0000256" key="4">
    <source>
        <dbReference type="SAM" id="SignalP"/>
    </source>
</evidence>
<dbReference type="Gene3D" id="3.30.1330.60">
    <property type="entry name" value="OmpA-like domain"/>
    <property type="match status" value="1"/>
</dbReference>
<keyword evidence="7" id="KW-1185">Reference proteome</keyword>
<dbReference type="InterPro" id="IPR036737">
    <property type="entry name" value="OmpA-like_sf"/>
</dbReference>
<dbReference type="InterPro" id="IPR006664">
    <property type="entry name" value="OMP_bac"/>
</dbReference>
<evidence type="ECO:0000313" key="7">
    <source>
        <dbReference type="Proteomes" id="UP000516370"/>
    </source>
</evidence>